<evidence type="ECO:0000313" key="2">
    <source>
        <dbReference type="EMBL" id="HII61967.1"/>
    </source>
</evidence>
<name>A0A832T0Q6_PYRHR</name>
<dbReference type="EMBL" id="DUJN01000008">
    <property type="protein sequence ID" value="HII61967.1"/>
    <property type="molecule type" value="Genomic_DNA"/>
</dbReference>
<accession>A0A832T0Q6</accession>
<gene>
    <name evidence="2" type="ORF">HA331_09585</name>
</gene>
<dbReference type="RefSeq" id="WP_048053268.1">
    <property type="nucleotide sequence ID" value="NZ_DUJN01000008.1"/>
</dbReference>
<proteinExistence type="predicted"/>
<comment type="caution">
    <text evidence="2">The sequence shown here is derived from an EMBL/GenBank/DDBJ whole genome shotgun (WGS) entry which is preliminary data.</text>
</comment>
<reference evidence="2" key="1">
    <citation type="journal article" date="2020" name="bioRxiv">
        <title>A rank-normalized archaeal taxonomy based on genome phylogeny resolves widespread incomplete and uneven classifications.</title>
        <authorList>
            <person name="Rinke C."/>
            <person name="Chuvochina M."/>
            <person name="Mussig A.J."/>
            <person name="Chaumeil P.-A."/>
            <person name="Waite D.W."/>
            <person name="Whitman W.B."/>
            <person name="Parks D.H."/>
            <person name="Hugenholtz P."/>
        </authorList>
    </citation>
    <scope>NUCLEOTIDE SEQUENCE</scope>
    <source>
        <strain evidence="2">UBA8834</strain>
    </source>
</reference>
<organism evidence="2 3">
    <name type="scientific">Pyrococcus horikoshii</name>
    <dbReference type="NCBI Taxonomy" id="53953"/>
    <lineage>
        <taxon>Archaea</taxon>
        <taxon>Methanobacteriati</taxon>
        <taxon>Methanobacteriota</taxon>
        <taxon>Thermococci</taxon>
        <taxon>Thermococcales</taxon>
        <taxon>Thermococcaceae</taxon>
        <taxon>Pyrococcus</taxon>
    </lineage>
</organism>
<keyword evidence="1" id="KW-1133">Transmembrane helix</keyword>
<evidence type="ECO:0000256" key="1">
    <source>
        <dbReference type="SAM" id="Phobius"/>
    </source>
</evidence>
<sequence>MTIVVIIPLIPGTSMSLEWPHEYGVLIFWILLGLVLYYASKKRWQELGEETVARNLLGEYYDKLYGSK</sequence>
<feature type="transmembrane region" description="Helical" evidence="1">
    <location>
        <begin position="23"/>
        <end position="39"/>
    </location>
</feature>
<keyword evidence="1" id="KW-0812">Transmembrane</keyword>
<evidence type="ECO:0000313" key="3">
    <source>
        <dbReference type="Proteomes" id="UP000617544"/>
    </source>
</evidence>
<protein>
    <submittedName>
        <fullName evidence="2">Uncharacterized protein</fullName>
    </submittedName>
</protein>
<keyword evidence="1" id="KW-0472">Membrane</keyword>
<dbReference type="AlphaFoldDB" id="A0A832T0Q6"/>
<dbReference type="GeneID" id="1443298"/>
<dbReference type="Proteomes" id="UP000617544">
    <property type="component" value="Unassembled WGS sequence"/>
</dbReference>